<dbReference type="OrthoDB" id="531564at2759"/>
<sequence length="50" mass="5882">HGGHPIHIHPARPLYRFAAVGLGASMWFFLFYRARYDLPVLLGMRHPWDH</sequence>
<reference evidence="2" key="1">
    <citation type="journal article" date="2020" name="Stud. Mycol.">
        <title>101 Dothideomycetes genomes: a test case for predicting lifestyles and emergence of pathogens.</title>
        <authorList>
            <person name="Haridas S."/>
            <person name="Albert R."/>
            <person name="Binder M."/>
            <person name="Bloem J."/>
            <person name="Labutti K."/>
            <person name="Salamov A."/>
            <person name="Andreopoulos B."/>
            <person name="Baker S."/>
            <person name="Barry K."/>
            <person name="Bills G."/>
            <person name="Bluhm B."/>
            <person name="Cannon C."/>
            <person name="Castanera R."/>
            <person name="Culley D."/>
            <person name="Daum C."/>
            <person name="Ezra D."/>
            <person name="Gonzalez J."/>
            <person name="Henrissat B."/>
            <person name="Kuo A."/>
            <person name="Liang C."/>
            <person name="Lipzen A."/>
            <person name="Lutzoni F."/>
            <person name="Magnuson J."/>
            <person name="Mondo S."/>
            <person name="Nolan M."/>
            <person name="Ohm R."/>
            <person name="Pangilinan J."/>
            <person name="Park H.-J."/>
            <person name="Ramirez L."/>
            <person name="Alfaro M."/>
            <person name="Sun H."/>
            <person name="Tritt A."/>
            <person name="Yoshinaga Y."/>
            <person name="Zwiers L.-H."/>
            <person name="Turgeon B."/>
            <person name="Goodwin S."/>
            <person name="Spatafora J."/>
            <person name="Crous P."/>
            <person name="Grigoriev I."/>
        </authorList>
    </citation>
    <scope>NUCLEOTIDE SEQUENCE</scope>
    <source>
        <strain evidence="2">SCOH1-5</strain>
    </source>
</reference>
<evidence type="ECO:0000313" key="2">
    <source>
        <dbReference type="EMBL" id="KAF2208494.1"/>
    </source>
</evidence>
<proteinExistence type="predicted"/>
<keyword evidence="1" id="KW-0812">Transmembrane</keyword>
<keyword evidence="1" id="KW-0472">Membrane</keyword>
<dbReference type="AlphaFoldDB" id="A0A6A6F5C1"/>
<accession>A0A6A6F5C1</accession>
<feature type="non-terminal residue" evidence="2">
    <location>
        <position position="1"/>
    </location>
</feature>
<dbReference type="GO" id="GO:0045271">
    <property type="term" value="C:respiratory chain complex I"/>
    <property type="evidence" value="ECO:0007669"/>
    <property type="project" value="InterPro"/>
</dbReference>
<dbReference type="PANTHER" id="PTHR36987">
    <property type="entry name" value="NADH DEHYDROGENASE [UBIQUINONE] 1 BETA SUBCOMPLEX SUBUNIT 2-LIKE"/>
    <property type="match status" value="1"/>
</dbReference>
<keyword evidence="3" id="KW-1185">Reference proteome</keyword>
<keyword evidence="1" id="KW-1133">Transmembrane helix</keyword>
<dbReference type="InterPro" id="IPR044980">
    <property type="entry name" value="NDUFB2_plant/fungi"/>
</dbReference>
<evidence type="ECO:0000256" key="1">
    <source>
        <dbReference type="SAM" id="Phobius"/>
    </source>
</evidence>
<gene>
    <name evidence="2" type="ORF">CERZMDRAFT_49041</name>
</gene>
<dbReference type="Proteomes" id="UP000799539">
    <property type="component" value="Unassembled WGS sequence"/>
</dbReference>
<dbReference type="GO" id="GO:0005743">
    <property type="term" value="C:mitochondrial inner membrane"/>
    <property type="evidence" value="ECO:0007669"/>
    <property type="project" value="InterPro"/>
</dbReference>
<protein>
    <submittedName>
        <fullName evidence="2">Uncharacterized protein</fullName>
    </submittedName>
</protein>
<feature type="transmembrane region" description="Helical" evidence="1">
    <location>
        <begin position="14"/>
        <end position="32"/>
    </location>
</feature>
<dbReference type="PANTHER" id="PTHR36987:SF1">
    <property type="entry name" value="NADH DEHYDROGENASE [UBIQUINONE] 1 BETA SUBCOMPLEX SUBUNIT 2"/>
    <property type="match status" value="1"/>
</dbReference>
<evidence type="ECO:0000313" key="3">
    <source>
        <dbReference type="Proteomes" id="UP000799539"/>
    </source>
</evidence>
<name>A0A6A6F5C1_9PEZI</name>
<organism evidence="2 3">
    <name type="scientific">Cercospora zeae-maydis SCOH1-5</name>
    <dbReference type="NCBI Taxonomy" id="717836"/>
    <lineage>
        <taxon>Eukaryota</taxon>
        <taxon>Fungi</taxon>
        <taxon>Dikarya</taxon>
        <taxon>Ascomycota</taxon>
        <taxon>Pezizomycotina</taxon>
        <taxon>Dothideomycetes</taxon>
        <taxon>Dothideomycetidae</taxon>
        <taxon>Mycosphaerellales</taxon>
        <taxon>Mycosphaerellaceae</taxon>
        <taxon>Cercospora</taxon>
    </lineage>
</organism>
<dbReference type="EMBL" id="ML992693">
    <property type="protein sequence ID" value="KAF2208494.1"/>
    <property type="molecule type" value="Genomic_DNA"/>
</dbReference>